<evidence type="ECO:0000313" key="9">
    <source>
        <dbReference type="EMBL" id="PNG89935.1"/>
    </source>
</evidence>
<evidence type="ECO:0000313" key="10">
    <source>
        <dbReference type="Proteomes" id="UP000236520"/>
    </source>
</evidence>
<sequence length="341" mass="35758">MSAATAAVETTPAKKIGYPPARLAARRILEGIITLFALSLLVFLATAVLPGDAASSMLGKQATGPALKTMRHAMGSDQPLISQYGHWLSGLLHGDLGNTAAGYAAGGQVSVWSQISGKLGHSLIIAGMAFVPIVVLSVLVGVYTALKAGRWQDQLLTTVTLVPAALPEFVLGTVLLAVLFTWLDFLPPVSFVVPGTSPLSNPATLVLPILTLVGVTVGPAARMIRAGMLEALEADTVTVARLNGLREGRVVRRYALRNALAPSIQVFALIAQYLIGGLLIVENLFGYPGIGKELVDAVTIHDNLEVQSVTMLLAAFYVAVTIVADLLVMIVVPKLRTGASR</sequence>
<evidence type="ECO:0000259" key="8">
    <source>
        <dbReference type="PROSITE" id="PS50928"/>
    </source>
</evidence>
<reference evidence="9 10" key="1">
    <citation type="submission" date="2015-09" db="EMBL/GenBank/DDBJ databases">
        <title>Genome sequence, genome mining and natural product profiling of a biocontrol bacterium Streptomyces malaysiensis F913.</title>
        <authorList>
            <person name="Xu Y."/>
            <person name="Wei J."/>
            <person name="Xie J."/>
            <person name="Li T."/>
            <person name="Zhou Z."/>
        </authorList>
    </citation>
    <scope>NUCLEOTIDE SEQUENCE [LARGE SCALE GENOMIC DNA]</scope>
    <source>
        <strain evidence="9 10">F913</strain>
    </source>
</reference>
<evidence type="ECO:0000256" key="4">
    <source>
        <dbReference type="ARBA" id="ARBA00022692"/>
    </source>
</evidence>
<accession>A0A2J7YPJ7</accession>
<dbReference type="PROSITE" id="PS50928">
    <property type="entry name" value="ABC_TM1"/>
    <property type="match status" value="1"/>
</dbReference>
<dbReference type="SUPFAM" id="SSF161098">
    <property type="entry name" value="MetI-like"/>
    <property type="match status" value="1"/>
</dbReference>
<dbReference type="Gene3D" id="1.10.3720.10">
    <property type="entry name" value="MetI-like"/>
    <property type="match status" value="1"/>
</dbReference>
<protein>
    <recommendedName>
        <fullName evidence="8">ABC transmembrane type-1 domain-containing protein</fullName>
    </recommendedName>
</protein>
<proteinExistence type="inferred from homology"/>
<dbReference type="InterPro" id="IPR000515">
    <property type="entry name" value="MetI-like"/>
</dbReference>
<comment type="similarity">
    <text evidence="7">Belongs to the binding-protein-dependent transport system permease family.</text>
</comment>
<organism evidence="9 10">
    <name type="scientific">Streptomyces malaysiensis</name>
    <dbReference type="NCBI Taxonomy" id="92644"/>
    <lineage>
        <taxon>Bacteria</taxon>
        <taxon>Bacillati</taxon>
        <taxon>Actinomycetota</taxon>
        <taxon>Actinomycetes</taxon>
        <taxon>Kitasatosporales</taxon>
        <taxon>Streptomycetaceae</taxon>
        <taxon>Streptomyces</taxon>
        <taxon>Streptomyces violaceusniger group</taxon>
    </lineage>
</organism>
<evidence type="ECO:0000256" key="7">
    <source>
        <dbReference type="RuleBase" id="RU363032"/>
    </source>
</evidence>
<feature type="transmembrane region" description="Helical" evidence="7">
    <location>
        <begin position="203"/>
        <end position="221"/>
    </location>
</feature>
<dbReference type="CDD" id="cd06261">
    <property type="entry name" value="TM_PBP2"/>
    <property type="match status" value="1"/>
</dbReference>
<dbReference type="RefSeq" id="WP_174884501.1">
    <property type="nucleotide sequence ID" value="NZ_JAJGMX010000093.1"/>
</dbReference>
<feature type="transmembrane region" description="Helical" evidence="7">
    <location>
        <begin position="28"/>
        <end position="49"/>
    </location>
</feature>
<feature type="transmembrane region" description="Helical" evidence="7">
    <location>
        <begin position="259"/>
        <end position="281"/>
    </location>
</feature>
<keyword evidence="6 7" id="KW-0472">Membrane</keyword>
<dbReference type="AlphaFoldDB" id="A0A2J7YPJ7"/>
<evidence type="ECO:0000256" key="1">
    <source>
        <dbReference type="ARBA" id="ARBA00004651"/>
    </source>
</evidence>
<keyword evidence="2 7" id="KW-0813">Transport</keyword>
<dbReference type="EMBL" id="LJIW01000002">
    <property type="protein sequence ID" value="PNG89935.1"/>
    <property type="molecule type" value="Genomic_DNA"/>
</dbReference>
<keyword evidence="5 7" id="KW-1133">Transmembrane helix</keyword>
<dbReference type="GO" id="GO:0005886">
    <property type="term" value="C:plasma membrane"/>
    <property type="evidence" value="ECO:0007669"/>
    <property type="project" value="UniProtKB-SubCell"/>
</dbReference>
<dbReference type="Proteomes" id="UP000236520">
    <property type="component" value="Unassembled WGS sequence"/>
</dbReference>
<feature type="transmembrane region" description="Helical" evidence="7">
    <location>
        <begin position="158"/>
        <end position="183"/>
    </location>
</feature>
<gene>
    <name evidence="9" type="ORF">SMF913_25400</name>
</gene>
<dbReference type="GO" id="GO:0055085">
    <property type="term" value="P:transmembrane transport"/>
    <property type="evidence" value="ECO:0007669"/>
    <property type="project" value="InterPro"/>
</dbReference>
<dbReference type="InterPro" id="IPR035906">
    <property type="entry name" value="MetI-like_sf"/>
</dbReference>
<evidence type="ECO:0000256" key="6">
    <source>
        <dbReference type="ARBA" id="ARBA00023136"/>
    </source>
</evidence>
<keyword evidence="4 7" id="KW-0812">Transmembrane</keyword>
<evidence type="ECO:0000256" key="2">
    <source>
        <dbReference type="ARBA" id="ARBA00022448"/>
    </source>
</evidence>
<keyword evidence="3" id="KW-1003">Cell membrane</keyword>
<feature type="transmembrane region" description="Helical" evidence="7">
    <location>
        <begin position="123"/>
        <end position="146"/>
    </location>
</feature>
<dbReference type="Pfam" id="PF00528">
    <property type="entry name" value="BPD_transp_1"/>
    <property type="match status" value="1"/>
</dbReference>
<evidence type="ECO:0000256" key="5">
    <source>
        <dbReference type="ARBA" id="ARBA00022989"/>
    </source>
</evidence>
<comment type="caution">
    <text evidence="9">The sequence shown here is derived from an EMBL/GenBank/DDBJ whole genome shotgun (WGS) entry which is preliminary data.</text>
</comment>
<dbReference type="Pfam" id="PF19300">
    <property type="entry name" value="BPD_transp_1_N"/>
    <property type="match status" value="1"/>
</dbReference>
<evidence type="ECO:0000256" key="3">
    <source>
        <dbReference type="ARBA" id="ARBA00022475"/>
    </source>
</evidence>
<name>A0A2J7YPJ7_STRMQ</name>
<keyword evidence="10" id="KW-1185">Reference proteome</keyword>
<dbReference type="InterPro" id="IPR045621">
    <property type="entry name" value="BPD_transp_1_N"/>
</dbReference>
<comment type="subcellular location">
    <subcellularLocation>
        <location evidence="1 7">Cell membrane</location>
        <topology evidence="1 7">Multi-pass membrane protein</topology>
    </subcellularLocation>
</comment>
<dbReference type="PANTHER" id="PTHR43163">
    <property type="entry name" value="DIPEPTIDE TRANSPORT SYSTEM PERMEASE PROTEIN DPPB-RELATED"/>
    <property type="match status" value="1"/>
</dbReference>
<dbReference type="PANTHER" id="PTHR43163:SF3">
    <property type="entry name" value="PEPTIDE ABC TRANSPORTER PERMEASE PROTEIN"/>
    <property type="match status" value="1"/>
</dbReference>
<feature type="transmembrane region" description="Helical" evidence="7">
    <location>
        <begin position="311"/>
        <end position="332"/>
    </location>
</feature>
<feature type="domain" description="ABC transmembrane type-1" evidence="8">
    <location>
        <begin position="119"/>
        <end position="328"/>
    </location>
</feature>